<sequence>MECWYYLKDAVLEGGIPFNKAYGMTAFEYPSTDARFNQVLVDVGGGTGATLHMITSEHPHIKGINFDLPHVISDAPPCPGVEHVSGDMFKSIPSGGDAIFMKWILHDWSDKHCAKLLKNCWKALPEDGKVIVVESILPVVPEPNPINQNVCIGDLVMLVYNPGGQERTQNEFQHLAREAGFSGFNFTYVFAATWVIEFTK</sequence>
<evidence type="ECO:0000256" key="1">
    <source>
        <dbReference type="ARBA" id="ARBA00022603"/>
    </source>
</evidence>
<gene>
    <name evidence="5" type="ORF">OPV22_032345</name>
</gene>
<dbReference type="Pfam" id="PF00891">
    <property type="entry name" value="Methyltransf_2"/>
    <property type="match status" value="1"/>
</dbReference>
<dbReference type="Gene3D" id="3.40.50.150">
    <property type="entry name" value="Vaccinia Virus protein VP39"/>
    <property type="match status" value="1"/>
</dbReference>
<accession>A0AAV8PZ09</accession>
<evidence type="ECO:0000313" key="6">
    <source>
        <dbReference type="Proteomes" id="UP001222027"/>
    </source>
</evidence>
<dbReference type="PROSITE" id="PS51683">
    <property type="entry name" value="SAM_OMT_II"/>
    <property type="match status" value="1"/>
</dbReference>
<dbReference type="InterPro" id="IPR016461">
    <property type="entry name" value="COMT-like"/>
</dbReference>
<evidence type="ECO:0000313" key="5">
    <source>
        <dbReference type="EMBL" id="KAJ8459419.1"/>
    </source>
</evidence>
<comment type="caution">
    <text evidence="5">The sequence shown here is derived from an EMBL/GenBank/DDBJ whole genome shotgun (WGS) entry which is preliminary data.</text>
</comment>
<keyword evidence="2" id="KW-0808">Transferase</keyword>
<dbReference type="EMBL" id="JAQQAF010000009">
    <property type="protein sequence ID" value="KAJ8459419.1"/>
    <property type="molecule type" value="Genomic_DNA"/>
</dbReference>
<dbReference type="Proteomes" id="UP001222027">
    <property type="component" value="Unassembled WGS sequence"/>
</dbReference>
<protein>
    <recommendedName>
        <fullName evidence="4">O-methyltransferase C-terminal domain-containing protein</fullName>
    </recommendedName>
</protein>
<name>A0AAV8PZ09_ENSVE</name>
<dbReference type="SUPFAM" id="SSF53335">
    <property type="entry name" value="S-adenosyl-L-methionine-dependent methyltransferases"/>
    <property type="match status" value="1"/>
</dbReference>
<proteinExistence type="predicted"/>
<evidence type="ECO:0000256" key="2">
    <source>
        <dbReference type="ARBA" id="ARBA00022679"/>
    </source>
</evidence>
<dbReference type="InterPro" id="IPR001077">
    <property type="entry name" value="COMT_C"/>
</dbReference>
<keyword evidence="3" id="KW-0949">S-adenosyl-L-methionine</keyword>
<dbReference type="PANTHER" id="PTHR11746">
    <property type="entry name" value="O-METHYLTRANSFERASE"/>
    <property type="match status" value="1"/>
</dbReference>
<dbReference type="InterPro" id="IPR029063">
    <property type="entry name" value="SAM-dependent_MTases_sf"/>
</dbReference>
<organism evidence="5 6">
    <name type="scientific">Ensete ventricosum</name>
    <name type="common">Abyssinian banana</name>
    <name type="synonym">Musa ensete</name>
    <dbReference type="NCBI Taxonomy" id="4639"/>
    <lineage>
        <taxon>Eukaryota</taxon>
        <taxon>Viridiplantae</taxon>
        <taxon>Streptophyta</taxon>
        <taxon>Embryophyta</taxon>
        <taxon>Tracheophyta</taxon>
        <taxon>Spermatophyta</taxon>
        <taxon>Magnoliopsida</taxon>
        <taxon>Liliopsida</taxon>
        <taxon>Zingiberales</taxon>
        <taxon>Musaceae</taxon>
        <taxon>Ensete</taxon>
    </lineage>
</organism>
<keyword evidence="1" id="KW-0489">Methyltransferase</keyword>
<dbReference type="GO" id="GO:0008171">
    <property type="term" value="F:O-methyltransferase activity"/>
    <property type="evidence" value="ECO:0007669"/>
    <property type="project" value="InterPro"/>
</dbReference>
<reference evidence="5 6" key="1">
    <citation type="submission" date="2022-12" db="EMBL/GenBank/DDBJ databases">
        <title>Chromosome-scale assembly of the Ensete ventricosum genome.</title>
        <authorList>
            <person name="Dussert Y."/>
            <person name="Stocks J."/>
            <person name="Wendawek A."/>
            <person name="Woldeyes F."/>
            <person name="Nichols R.A."/>
            <person name="Borrell J.S."/>
        </authorList>
    </citation>
    <scope>NUCLEOTIDE SEQUENCE [LARGE SCALE GENOMIC DNA]</scope>
    <source>
        <strain evidence="6">cv. Maze</strain>
        <tissue evidence="5">Seeds</tissue>
    </source>
</reference>
<dbReference type="GO" id="GO:0032259">
    <property type="term" value="P:methylation"/>
    <property type="evidence" value="ECO:0007669"/>
    <property type="project" value="UniProtKB-KW"/>
</dbReference>
<evidence type="ECO:0000259" key="4">
    <source>
        <dbReference type="Pfam" id="PF00891"/>
    </source>
</evidence>
<dbReference type="CDD" id="cd02440">
    <property type="entry name" value="AdoMet_MTases"/>
    <property type="match status" value="1"/>
</dbReference>
<feature type="domain" description="O-methyltransferase C-terminal" evidence="4">
    <location>
        <begin position="39"/>
        <end position="182"/>
    </location>
</feature>
<keyword evidence="6" id="KW-1185">Reference proteome</keyword>
<dbReference type="AlphaFoldDB" id="A0AAV8PZ09"/>
<evidence type="ECO:0000256" key="3">
    <source>
        <dbReference type="ARBA" id="ARBA00022691"/>
    </source>
</evidence>